<proteinExistence type="predicted"/>
<keyword evidence="1" id="KW-0175">Coiled coil</keyword>
<dbReference type="AlphaFoldDB" id="A0A3M7T0Y8"/>
<protein>
    <submittedName>
        <fullName evidence="2">Uncharacterized protein</fullName>
    </submittedName>
</protein>
<dbReference type="EMBL" id="REGN01000497">
    <property type="protein sequence ID" value="RNA41480.1"/>
    <property type="molecule type" value="Genomic_DNA"/>
</dbReference>
<comment type="caution">
    <text evidence="2">The sequence shown here is derived from an EMBL/GenBank/DDBJ whole genome shotgun (WGS) entry which is preliminary data.</text>
</comment>
<organism evidence="2 3">
    <name type="scientific">Brachionus plicatilis</name>
    <name type="common">Marine rotifer</name>
    <name type="synonym">Brachionus muelleri</name>
    <dbReference type="NCBI Taxonomy" id="10195"/>
    <lineage>
        <taxon>Eukaryota</taxon>
        <taxon>Metazoa</taxon>
        <taxon>Spiralia</taxon>
        <taxon>Gnathifera</taxon>
        <taxon>Rotifera</taxon>
        <taxon>Eurotatoria</taxon>
        <taxon>Monogononta</taxon>
        <taxon>Pseudotrocha</taxon>
        <taxon>Ploima</taxon>
        <taxon>Brachionidae</taxon>
        <taxon>Brachionus</taxon>
    </lineage>
</organism>
<feature type="coiled-coil region" evidence="1">
    <location>
        <begin position="6"/>
        <end position="33"/>
    </location>
</feature>
<accession>A0A3M7T0Y8</accession>
<gene>
    <name evidence="2" type="ORF">BpHYR1_047299</name>
</gene>
<name>A0A3M7T0Y8_BRAPC</name>
<sequence length="91" mass="10523">MSGEEEKILELEINDYKNQIDQINTVLNSNESEGIDRAEFTSLKNDLELLLKLSEETLLDFKKQKLLAELDSVELSVHKNDQDNLVEFLKI</sequence>
<evidence type="ECO:0000256" key="1">
    <source>
        <dbReference type="SAM" id="Coils"/>
    </source>
</evidence>
<evidence type="ECO:0000313" key="3">
    <source>
        <dbReference type="Proteomes" id="UP000276133"/>
    </source>
</evidence>
<evidence type="ECO:0000313" key="2">
    <source>
        <dbReference type="EMBL" id="RNA41480.1"/>
    </source>
</evidence>
<reference evidence="2 3" key="1">
    <citation type="journal article" date="2018" name="Sci. Rep.">
        <title>Genomic signatures of local adaptation to the degree of environmental predictability in rotifers.</title>
        <authorList>
            <person name="Franch-Gras L."/>
            <person name="Hahn C."/>
            <person name="Garcia-Roger E.M."/>
            <person name="Carmona M.J."/>
            <person name="Serra M."/>
            <person name="Gomez A."/>
        </authorList>
    </citation>
    <scope>NUCLEOTIDE SEQUENCE [LARGE SCALE GENOMIC DNA]</scope>
    <source>
        <strain evidence="2">HYR1</strain>
    </source>
</reference>
<keyword evidence="3" id="KW-1185">Reference proteome</keyword>
<dbReference type="Proteomes" id="UP000276133">
    <property type="component" value="Unassembled WGS sequence"/>
</dbReference>